<reference evidence="7" key="1">
    <citation type="submission" date="2021-10" db="EMBL/GenBank/DDBJ databases">
        <title>Tropical sea cucumber genome reveals ecological adaptation and Cuvierian tubules defense mechanism.</title>
        <authorList>
            <person name="Chen T."/>
        </authorList>
    </citation>
    <scope>NUCLEOTIDE SEQUENCE</scope>
    <source>
        <strain evidence="7">Nanhai2018</strain>
        <tissue evidence="7">Muscle</tissue>
    </source>
</reference>
<evidence type="ECO:0000256" key="3">
    <source>
        <dbReference type="ARBA" id="ARBA00022989"/>
    </source>
</evidence>
<keyword evidence="2 6" id="KW-0812">Transmembrane</keyword>
<evidence type="ECO:0000256" key="5">
    <source>
        <dbReference type="SAM" id="MobiDB-lite"/>
    </source>
</evidence>
<dbReference type="PANTHER" id="PTHR23423">
    <property type="entry name" value="ORGANIC SOLUTE TRANSPORTER-RELATED"/>
    <property type="match status" value="1"/>
</dbReference>
<feature type="region of interest" description="Disordered" evidence="5">
    <location>
        <begin position="496"/>
        <end position="517"/>
    </location>
</feature>
<keyword evidence="3 6" id="KW-1133">Transmembrane helix</keyword>
<organism evidence="7 8">
    <name type="scientific">Holothuria leucospilota</name>
    <name type="common">Black long sea cucumber</name>
    <name type="synonym">Mertensiothuria leucospilota</name>
    <dbReference type="NCBI Taxonomy" id="206669"/>
    <lineage>
        <taxon>Eukaryota</taxon>
        <taxon>Metazoa</taxon>
        <taxon>Echinodermata</taxon>
        <taxon>Eleutherozoa</taxon>
        <taxon>Echinozoa</taxon>
        <taxon>Holothuroidea</taxon>
        <taxon>Aspidochirotacea</taxon>
        <taxon>Aspidochirotida</taxon>
        <taxon>Holothuriidae</taxon>
        <taxon>Holothuria</taxon>
    </lineage>
</organism>
<accession>A0A9Q1GZ18</accession>
<proteinExistence type="predicted"/>
<keyword evidence="8" id="KW-1185">Reference proteome</keyword>
<protein>
    <recommendedName>
        <fullName evidence="9">Transmembrane protein</fullName>
    </recommendedName>
</protein>
<evidence type="ECO:0008006" key="9">
    <source>
        <dbReference type="Google" id="ProtNLM"/>
    </source>
</evidence>
<feature type="compositionally biased region" description="Polar residues" evidence="5">
    <location>
        <begin position="501"/>
        <end position="516"/>
    </location>
</feature>
<feature type="transmembrane region" description="Helical" evidence="6">
    <location>
        <begin position="158"/>
        <end position="176"/>
    </location>
</feature>
<feature type="compositionally biased region" description="Basic and acidic residues" evidence="5">
    <location>
        <begin position="354"/>
        <end position="382"/>
    </location>
</feature>
<evidence type="ECO:0000313" key="7">
    <source>
        <dbReference type="EMBL" id="KAJ8027973.1"/>
    </source>
</evidence>
<evidence type="ECO:0000313" key="8">
    <source>
        <dbReference type="Proteomes" id="UP001152320"/>
    </source>
</evidence>
<evidence type="ECO:0000256" key="1">
    <source>
        <dbReference type="ARBA" id="ARBA00004141"/>
    </source>
</evidence>
<comment type="caution">
    <text evidence="7">The sequence shown here is derived from an EMBL/GenBank/DDBJ whole genome shotgun (WGS) entry which is preliminary data.</text>
</comment>
<evidence type="ECO:0000256" key="6">
    <source>
        <dbReference type="SAM" id="Phobius"/>
    </source>
</evidence>
<feature type="region of interest" description="Disordered" evidence="5">
    <location>
        <begin position="354"/>
        <end position="385"/>
    </location>
</feature>
<feature type="transmembrane region" description="Helical" evidence="6">
    <location>
        <begin position="217"/>
        <end position="237"/>
    </location>
</feature>
<name>A0A9Q1GZ18_HOLLE</name>
<dbReference type="AlphaFoldDB" id="A0A9Q1GZ18"/>
<feature type="transmembrane region" description="Helical" evidence="6">
    <location>
        <begin position="125"/>
        <end position="146"/>
    </location>
</feature>
<keyword evidence="4 6" id="KW-0472">Membrane</keyword>
<gene>
    <name evidence="7" type="ORF">HOLleu_30080</name>
</gene>
<dbReference type="SMART" id="SM01417">
    <property type="entry name" value="Solute_trans_a"/>
    <property type="match status" value="1"/>
</dbReference>
<dbReference type="Proteomes" id="UP001152320">
    <property type="component" value="Chromosome 15"/>
</dbReference>
<evidence type="ECO:0000256" key="2">
    <source>
        <dbReference type="ARBA" id="ARBA00022692"/>
    </source>
</evidence>
<comment type="subcellular location">
    <subcellularLocation>
        <location evidence="1">Membrane</location>
        <topology evidence="1">Multi-pass membrane protein</topology>
    </subcellularLocation>
</comment>
<feature type="transmembrane region" description="Helical" evidence="6">
    <location>
        <begin position="244"/>
        <end position="266"/>
    </location>
</feature>
<dbReference type="GO" id="GO:0016020">
    <property type="term" value="C:membrane"/>
    <property type="evidence" value="ECO:0007669"/>
    <property type="project" value="UniProtKB-SubCell"/>
</dbReference>
<dbReference type="OrthoDB" id="5348404at2759"/>
<dbReference type="InterPro" id="IPR005178">
    <property type="entry name" value="Ostalpha/TMEM184C"/>
</dbReference>
<dbReference type="Pfam" id="PF03619">
    <property type="entry name" value="Solute_trans_a"/>
    <property type="match status" value="1"/>
</dbReference>
<dbReference type="EMBL" id="JAIZAY010000015">
    <property type="protein sequence ID" value="KAJ8027973.1"/>
    <property type="molecule type" value="Genomic_DNA"/>
</dbReference>
<feature type="transmembrane region" description="Helical" evidence="6">
    <location>
        <begin position="58"/>
        <end position="79"/>
    </location>
</feature>
<evidence type="ECO:0000256" key="4">
    <source>
        <dbReference type="ARBA" id="ARBA00023136"/>
    </source>
</evidence>
<feature type="transmembrane region" description="Helical" evidence="6">
    <location>
        <begin position="91"/>
        <end position="113"/>
    </location>
</feature>
<sequence>MSSFDETRAVYSEKDEDGYSTSSFTRGVRRTVTAMKRNIERSMDSARMWTWRQWIRPVFAVCYFLVACGLFCVILWDMLANYRQSKFEGSVWVLSGTCALFAIGVSCYGILSHVVYFSRPNQQRYIVRILFMVPIYSIDSSIVLRFPASAIFLDSFRACYQAFVVYCFMFYLLHYLSENYDLDTHLSSKPRMKSPKPFCCFKPGPNSRLVHRCRNGVLNFVIIGPLTTLLTLILYFASEDYTSLSFAVTGAWLWVTIVSGISQINFCISIEMALMSVIHLYAYPHKPFKDDEPLSFRPSCRRLCDYSDMKDDIRVHSGRFLQNMKKRKKSSGEIVGEGDTALVIMNGGKPIHDDVSIEPIKHTEDRKSPEDDTQKEIDRKAEPGYVNGGLVSQGLYVPYKTAEGNHLNGTGPSINLQSGDITEQLKQFACTETHGLNSSDIHWNSNAQGHQELLRGDTDVDVFGMSKTFEIPASKAASLQQGATSSYLNAFSDLSFDKEPQSQGDLPSPSQQQWDSPTGIACITDLEHTHSDNPMEEHAQNIVGISKENNFNVEHIEQSSFDGANERFENPSDSVGNVLFLNVTEESIPKTPDTSSSEIFSTTPVRATEFNNEKTISSDVCPFAPSSDC</sequence>